<dbReference type="InterPro" id="IPR017853">
    <property type="entry name" value="GH"/>
</dbReference>
<dbReference type="GO" id="GO:0004553">
    <property type="term" value="F:hydrolase activity, hydrolyzing O-glycosyl compounds"/>
    <property type="evidence" value="ECO:0007669"/>
    <property type="project" value="InterPro"/>
</dbReference>
<dbReference type="PANTHER" id="PTHR45708">
    <property type="entry name" value="ENDOCHITINASE"/>
    <property type="match status" value="1"/>
</dbReference>
<dbReference type="EMBL" id="MN740759">
    <property type="protein sequence ID" value="QHS81710.1"/>
    <property type="molecule type" value="Genomic_DNA"/>
</dbReference>
<dbReference type="Gene3D" id="3.20.20.80">
    <property type="entry name" value="Glycosidases"/>
    <property type="match status" value="1"/>
</dbReference>
<sequence length="616" mass="65089">MTTRNFDSSDLTRLTRDRTQFSFFSQRTTAQAEAKDGVYVRGINPQTGITAQSSVNNLINGDYTTYYRAFPDTVISVPYNTLNSVNNTNSNNTSRDLTGQTYIMGFLIHNGAYSNPIGPVNWWIDSVFGTILPFTFSAASGEAIQYTTAGGFPYNGVFAYLQALQAAGAKVLISLGGSSFTVSDISNTTVATQLAQSICYSMLGQTSSPNPLNWYALTTDAGAPFAFDGVDFDFENPAVADKTVMTALLSTTRSNAPYKLITCAPQPPYLFNPTGFPSGFNANGAYQAYTSESATITTLNGSTGGSPALLDVNNIGNFSQINMQYYNQSPDQYPGGANFTNILAQLGYLCLSATTTNKPLVNIGLLVDTNGGSSPIPIPDVSSIAPDIVSGVLAAQALILAARPGTALNQWLNGLMFWESPLANDYATALVAAIQAINTSIPVNVVLYGGQNWASPGILNPGWTTSNTPPPGPSPPPGPNPNTYTIQLGTPDPSGVPNNATVNINLVFTGSFSYSTIVNQILFNTGTPTPSVSPSLQSFVNTTLSTNLNNGFFNSNSPTLTPSGSNTILNVSFNLVNYTSVTPAQLIGALLQLPTTFGTTGYTLVYGSSNIVISYP</sequence>
<evidence type="ECO:0000256" key="2">
    <source>
        <dbReference type="ARBA" id="ARBA00023295"/>
    </source>
</evidence>
<dbReference type="InterPro" id="IPR050542">
    <property type="entry name" value="Glycosyl_Hydrlase18_Chitinase"/>
</dbReference>
<accession>A0A6C0AQL1</accession>
<dbReference type="GO" id="GO:0005975">
    <property type="term" value="P:carbohydrate metabolic process"/>
    <property type="evidence" value="ECO:0007669"/>
    <property type="project" value="InterPro"/>
</dbReference>
<protein>
    <submittedName>
        <fullName evidence="4">Uncharacterized protein</fullName>
    </submittedName>
</protein>
<dbReference type="InterPro" id="IPR001579">
    <property type="entry name" value="Glyco_hydro_18_chit_AS"/>
</dbReference>
<feature type="region of interest" description="Disordered" evidence="3">
    <location>
        <begin position="459"/>
        <end position="492"/>
    </location>
</feature>
<dbReference type="SUPFAM" id="SSF51445">
    <property type="entry name" value="(Trans)glycosidases"/>
    <property type="match status" value="1"/>
</dbReference>
<evidence type="ECO:0000256" key="3">
    <source>
        <dbReference type="SAM" id="MobiDB-lite"/>
    </source>
</evidence>
<evidence type="ECO:0000313" key="4">
    <source>
        <dbReference type="EMBL" id="QHS81710.1"/>
    </source>
</evidence>
<feature type="compositionally biased region" description="Pro residues" evidence="3">
    <location>
        <begin position="468"/>
        <end position="480"/>
    </location>
</feature>
<dbReference type="PANTHER" id="PTHR45708:SF49">
    <property type="entry name" value="ENDOCHITINASE"/>
    <property type="match status" value="1"/>
</dbReference>
<name>A0A6C0AQL1_9ZZZZ</name>
<keyword evidence="2" id="KW-0326">Glycosidase</keyword>
<reference evidence="4" key="1">
    <citation type="journal article" date="2020" name="Nature">
        <title>Giant virus diversity and host interactions through global metagenomics.</title>
        <authorList>
            <person name="Schulz F."/>
            <person name="Roux S."/>
            <person name="Paez-Espino D."/>
            <person name="Jungbluth S."/>
            <person name="Walsh D.A."/>
            <person name="Denef V.J."/>
            <person name="McMahon K.D."/>
            <person name="Konstantinidis K.T."/>
            <person name="Eloe-Fadrosh E.A."/>
            <person name="Kyrpides N.C."/>
            <person name="Woyke T."/>
        </authorList>
    </citation>
    <scope>NUCLEOTIDE SEQUENCE</scope>
    <source>
        <strain evidence="4">GVMAG-S-1101164-72</strain>
    </source>
</reference>
<keyword evidence="1" id="KW-0378">Hydrolase</keyword>
<dbReference type="AlphaFoldDB" id="A0A6C0AQL1"/>
<proteinExistence type="predicted"/>
<organism evidence="4">
    <name type="scientific">viral metagenome</name>
    <dbReference type="NCBI Taxonomy" id="1070528"/>
    <lineage>
        <taxon>unclassified sequences</taxon>
        <taxon>metagenomes</taxon>
        <taxon>organismal metagenomes</taxon>
    </lineage>
</organism>
<evidence type="ECO:0000256" key="1">
    <source>
        <dbReference type="ARBA" id="ARBA00022801"/>
    </source>
</evidence>
<dbReference type="PROSITE" id="PS01095">
    <property type="entry name" value="GH18_1"/>
    <property type="match status" value="1"/>
</dbReference>